<evidence type="ECO:0000256" key="5">
    <source>
        <dbReference type="ARBA" id="ARBA00023136"/>
    </source>
</evidence>
<dbReference type="InterPro" id="IPR036259">
    <property type="entry name" value="MFS_trans_sf"/>
</dbReference>
<gene>
    <name evidence="9" type="ORF">HDA36_005862</name>
</gene>
<evidence type="ECO:0000313" key="9">
    <source>
        <dbReference type="EMBL" id="MBB5435714.1"/>
    </source>
</evidence>
<dbReference type="InterPro" id="IPR020846">
    <property type="entry name" value="MFS_dom"/>
</dbReference>
<feature type="transmembrane region" description="Helical" evidence="7">
    <location>
        <begin position="27"/>
        <end position="49"/>
    </location>
</feature>
<feature type="transmembrane region" description="Helical" evidence="7">
    <location>
        <begin position="287"/>
        <end position="306"/>
    </location>
</feature>
<dbReference type="RefSeq" id="WP_184398715.1">
    <property type="nucleotide sequence ID" value="NZ_BAAAJD010000027.1"/>
</dbReference>
<protein>
    <submittedName>
        <fullName evidence="9">Putative MFS family arabinose efflux permease</fullName>
    </submittedName>
</protein>
<keyword evidence="3 7" id="KW-0812">Transmembrane</keyword>
<reference evidence="9 10" key="1">
    <citation type="submission" date="2020-08" db="EMBL/GenBank/DDBJ databases">
        <title>Sequencing the genomes of 1000 actinobacteria strains.</title>
        <authorList>
            <person name="Klenk H.-P."/>
        </authorList>
    </citation>
    <scope>NUCLEOTIDE SEQUENCE [LARGE SCALE GENOMIC DNA]</scope>
    <source>
        <strain evidence="9 10">DSM 44551</strain>
    </source>
</reference>
<dbReference type="PANTHER" id="PTHR43124:SF10">
    <property type="entry name" value="PURINE EFFLUX PUMP PBUE"/>
    <property type="match status" value="1"/>
</dbReference>
<feature type="transmembrane region" description="Helical" evidence="7">
    <location>
        <begin position="341"/>
        <end position="370"/>
    </location>
</feature>
<feature type="compositionally biased region" description="Low complexity" evidence="6">
    <location>
        <begin position="1"/>
        <end position="14"/>
    </location>
</feature>
<feature type="transmembrane region" description="Helical" evidence="7">
    <location>
        <begin position="153"/>
        <end position="174"/>
    </location>
</feature>
<evidence type="ECO:0000256" key="3">
    <source>
        <dbReference type="ARBA" id="ARBA00022692"/>
    </source>
</evidence>
<comment type="subcellular location">
    <subcellularLocation>
        <location evidence="1">Cell membrane</location>
        <topology evidence="1">Multi-pass membrane protein</topology>
    </subcellularLocation>
</comment>
<dbReference type="GO" id="GO:0022857">
    <property type="term" value="F:transmembrane transporter activity"/>
    <property type="evidence" value="ECO:0007669"/>
    <property type="project" value="InterPro"/>
</dbReference>
<dbReference type="SUPFAM" id="SSF103473">
    <property type="entry name" value="MFS general substrate transporter"/>
    <property type="match status" value="1"/>
</dbReference>
<dbReference type="InterPro" id="IPR011701">
    <property type="entry name" value="MFS"/>
</dbReference>
<comment type="caution">
    <text evidence="9">The sequence shown here is derived from an EMBL/GenBank/DDBJ whole genome shotgun (WGS) entry which is preliminary data.</text>
</comment>
<feature type="transmembrane region" description="Helical" evidence="7">
    <location>
        <begin position="376"/>
        <end position="394"/>
    </location>
</feature>
<evidence type="ECO:0000256" key="6">
    <source>
        <dbReference type="SAM" id="MobiDB-lite"/>
    </source>
</evidence>
<feature type="transmembrane region" description="Helical" evidence="7">
    <location>
        <begin position="122"/>
        <end position="141"/>
    </location>
</feature>
<feature type="region of interest" description="Disordered" evidence="6">
    <location>
        <begin position="1"/>
        <end position="20"/>
    </location>
</feature>
<evidence type="ECO:0000313" key="10">
    <source>
        <dbReference type="Proteomes" id="UP000572635"/>
    </source>
</evidence>
<feature type="transmembrane region" description="Helical" evidence="7">
    <location>
        <begin position="91"/>
        <end position="110"/>
    </location>
</feature>
<feature type="domain" description="Major facilitator superfamily (MFS) profile" evidence="8">
    <location>
        <begin position="26"/>
        <end position="398"/>
    </location>
</feature>
<feature type="transmembrane region" description="Helical" evidence="7">
    <location>
        <begin position="312"/>
        <end position="329"/>
    </location>
</feature>
<dbReference type="Gene3D" id="1.20.1250.20">
    <property type="entry name" value="MFS general substrate transporter like domains"/>
    <property type="match status" value="1"/>
</dbReference>
<dbReference type="GO" id="GO:0005886">
    <property type="term" value="C:plasma membrane"/>
    <property type="evidence" value="ECO:0007669"/>
    <property type="project" value="UniProtKB-SubCell"/>
</dbReference>
<feature type="transmembrane region" description="Helical" evidence="7">
    <location>
        <begin position="222"/>
        <end position="243"/>
    </location>
</feature>
<feature type="transmembrane region" description="Helical" evidence="7">
    <location>
        <begin position="255"/>
        <end position="275"/>
    </location>
</feature>
<keyword evidence="10" id="KW-1185">Reference proteome</keyword>
<name>A0A7W8VH64_9ACTN</name>
<evidence type="ECO:0000256" key="4">
    <source>
        <dbReference type="ARBA" id="ARBA00022989"/>
    </source>
</evidence>
<evidence type="ECO:0000256" key="1">
    <source>
        <dbReference type="ARBA" id="ARBA00004651"/>
    </source>
</evidence>
<dbReference type="Proteomes" id="UP000572635">
    <property type="component" value="Unassembled WGS sequence"/>
</dbReference>
<proteinExistence type="predicted"/>
<evidence type="ECO:0000259" key="8">
    <source>
        <dbReference type="PROSITE" id="PS50850"/>
    </source>
</evidence>
<dbReference type="AlphaFoldDB" id="A0A7W8VH64"/>
<keyword evidence="5 7" id="KW-0472">Membrane</keyword>
<dbReference type="EMBL" id="JACHDB010000002">
    <property type="protein sequence ID" value="MBB5435714.1"/>
    <property type="molecule type" value="Genomic_DNA"/>
</dbReference>
<dbReference type="PANTHER" id="PTHR43124">
    <property type="entry name" value="PURINE EFFLUX PUMP PBUE"/>
    <property type="match status" value="1"/>
</dbReference>
<feature type="transmembrane region" description="Helical" evidence="7">
    <location>
        <begin position="61"/>
        <end position="84"/>
    </location>
</feature>
<dbReference type="PROSITE" id="PS50850">
    <property type="entry name" value="MFS"/>
    <property type="match status" value="1"/>
</dbReference>
<evidence type="ECO:0000256" key="2">
    <source>
        <dbReference type="ARBA" id="ARBA00022475"/>
    </source>
</evidence>
<dbReference type="InterPro" id="IPR050189">
    <property type="entry name" value="MFS_Efflux_Transporters"/>
</dbReference>
<dbReference type="CDD" id="cd17324">
    <property type="entry name" value="MFS_NepI_like"/>
    <property type="match status" value="1"/>
</dbReference>
<sequence>MATSSPASSSGAATPPEPPQDYSVMRILPLAAGAFAMGTATFVTSGVLPEIAEGLGVGTGAAGQAVTAYALAYAVLAPVLGALTGRMDRRAVLVGGLVLFTAGSAAGALAPSFGVLIASRAVAAAGAAVYTPNAAVMASVLSPPRFQGRAMAVVVGGMTAATALGVPLGTWLGTALGWRAALWMVALTALVALAGMALLPGGVRLPSAGLAERMRALGRPRLLAVTAQTLLVFWGSFTVFAYIAPVFAPVTGGGAVGAALLWVWGLASVAGNLAAGRASDARGPRTVMLVALPVLIALFLLVEPAAATLPGAFAWMLLYGGFGWLVAVPQQQRAIAVDPPAAPVLIGLNSSALYGGMSLGGITGGAALAWLEPAQLGYLGAALLAPALLLLLWAERRRG</sequence>
<feature type="transmembrane region" description="Helical" evidence="7">
    <location>
        <begin position="180"/>
        <end position="201"/>
    </location>
</feature>
<accession>A0A7W8VH64</accession>
<organism evidence="9 10">
    <name type="scientific">Nocardiopsis composta</name>
    <dbReference type="NCBI Taxonomy" id="157465"/>
    <lineage>
        <taxon>Bacteria</taxon>
        <taxon>Bacillati</taxon>
        <taxon>Actinomycetota</taxon>
        <taxon>Actinomycetes</taxon>
        <taxon>Streptosporangiales</taxon>
        <taxon>Nocardiopsidaceae</taxon>
        <taxon>Nocardiopsis</taxon>
    </lineage>
</organism>
<evidence type="ECO:0000256" key="7">
    <source>
        <dbReference type="SAM" id="Phobius"/>
    </source>
</evidence>
<dbReference type="Pfam" id="PF07690">
    <property type="entry name" value="MFS_1"/>
    <property type="match status" value="1"/>
</dbReference>
<keyword evidence="4 7" id="KW-1133">Transmembrane helix</keyword>
<keyword evidence="2" id="KW-1003">Cell membrane</keyword>